<evidence type="ECO:0000256" key="1">
    <source>
        <dbReference type="SAM" id="Phobius"/>
    </source>
</evidence>
<dbReference type="GeneID" id="130471343"/>
<proteinExistence type="predicted"/>
<organism evidence="2 3">
    <name type="scientific">Spinacia oleracea</name>
    <name type="common">Spinach</name>
    <dbReference type="NCBI Taxonomy" id="3562"/>
    <lineage>
        <taxon>Eukaryota</taxon>
        <taxon>Viridiplantae</taxon>
        <taxon>Streptophyta</taxon>
        <taxon>Embryophyta</taxon>
        <taxon>Tracheophyta</taxon>
        <taxon>Spermatophyta</taxon>
        <taxon>Magnoliopsida</taxon>
        <taxon>eudicotyledons</taxon>
        <taxon>Gunneridae</taxon>
        <taxon>Pentapetalae</taxon>
        <taxon>Caryophyllales</taxon>
        <taxon>Chenopodiaceae</taxon>
        <taxon>Chenopodioideae</taxon>
        <taxon>Anserineae</taxon>
        <taxon>Spinacia</taxon>
    </lineage>
</organism>
<gene>
    <name evidence="3" type="primary">LOC130471343</name>
</gene>
<dbReference type="Proteomes" id="UP000813463">
    <property type="component" value="Chromosome 4"/>
</dbReference>
<dbReference type="RefSeq" id="XP_056697383.1">
    <property type="nucleotide sequence ID" value="XM_056841405.1"/>
</dbReference>
<accession>A0ABM3RP30</accession>
<sequence>MASVTRSPPSSPIPNRLSVTEFSVVGVRLLLIISPSPSTAVNGGRASIGCPVALHPIWVVSPPLARFLGSPPPSSSLRLLGLLLSFLVGNWSTLVVVVICCSLLALRVGEGGEGGGGLPKRHGQRCHHLVVGRMEVKVFIPRALKMLGKIRLRGLVEDPAEPQVNNRA</sequence>
<evidence type="ECO:0000313" key="3">
    <source>
        <dbReference type="RefSeq" id="XP_056697383.1"/>
    </source>
</evidence>
<reference evidence="2" key="1">
    <citation type="journal article" date="2021" name="Nat. Commun.">
        <title>Genomic analyses provide insights into spinach domestication and the genetic basis of agronomic traits.</title>
        <authorList>
            <person name="Cai X."/>
            <person name="Sun X."/>
            <person name="Xu C."/>
            <person name="Sun H."/>
            <person name="Wang X."/>
            <person name="Ge C."/>
            <person name="Zhang Z."/>
            <person name="Wang Q."/>
            <person name="Fei Z."/>
            <person name="Jiao C."/>
            <person name="Wang Q."/>
        </authorList>
    </citation>
    <scope>NUCLEOTIDE SEQUENCE [LARGE SCALE GENOMIC DNA]</scope>
    <source>
        <strain evidence="2">cv. Varoflay</strain>
    </source>
</reference>
<keyword evidence="1" id="KW-1133">Transmembrane helix</keyword>
<keyword evidence="2" id="KW-1185">Reference proteome</keyword>
<reference evidence="3" key="2">
    <citation type="submission" date="2025-08" db="UniProtKB">
        <authorList>
            <consortium name="RefSeq"/>
        </authorList>
    </citation>
    <scope>IDENTIFICATION</scope>
    <source>
        <tissue evidence="3">Leaf</tissue>
    </source>
</reference>
<keyword evidence="1" id="KW-0472">Membrane</keyword>
<name>A0ABM3RP30_SPIOL</name>
<keyword evidence="1" id="KW-0812">Transmembrane</keyword>
<evidence type="ECO:0000313" key="2">
    <source>
        <dbReference type="Proteomes" id="UP000813463"/>
    </source>
</evidence>
<feature type="transmembrane region" description="Helical" evidence="1">
    <location>
        <begin position="79"/>
        <end position="106"/>
    </location>
</feature>
<protein>
    <submittedName>
        <fullName evidence="3">Uncharacterized protein</fullName>
    </submittedName>
</protein>